<accession>A0AAN6MZU9</accession>
<dbReference type="Proteomes" id="UP001303473">
    <property type="component" value="Unassembled WGS sequence"/>
</dbReference>
<feature type="compositionally biased region" description="Polar residues" evidence="1">
    <location>
        <begin position="110"/>
        <end position="124"/>
    </location>
</feature>
<evidence type="ECO:0000313" key="3">
    <source>
        <dbReference type="Proteomes" id="UP001303473"/>
    </source>
</evidence>
<feature type="compositionally biased region" description="Polar residues" evidence="1">
    <location>
        <begin position="131"/>
        <end position="140"/>
    </location>
</feature>
<protein>
    <submittedName>
        <fullName evidence="2">Uncharacterized protein</fullName>
    </submittedName>
</protein>
<organism evidence="2 3">
    <name type="scientific">Diplogelasinospora grovesii</name>
    <dbReference type="NCBI Taxonomy" id="303347"/>
    <lineage>
        <taxon>Eukaryota</taxon>
        <taxon>Fungi</taxon>
        <taxon>Dikarya</taxon>
        <taxon>Ascomycota</taxon>
        <taxon>Pezizomycotina</taxon>
        <taxon>Sordariomycetes</taxon>
        <taxon>Sordariomycetidae</taxon>
        <taxon>Sordariales</taxon>
        <taxon>Diplogelasinosporaceae</taxon>
        <taxon>Diplogelasinospora</taxon>
    </lineage>
</organism>
<feature type="region of interest" description="Disordered" evidence="1">
    <location>
        <begin position="31"/>
        <end position="80"/>
    </location>
</feature>
<feature type="compositionally biased region" description="Basic and acidic residues" evidence="1">
    <location>
        <begin position="143"/>
        <end position="155"/>
    </location>
</feature>
<dbReference type="AlphaFoldDB" id="A0AAN6MZU9"/>
<keyword evidence="3" id="KW-1185">Reference proteome</keyword>
<comment type="caution">
    <text evidence="2">The sequence shown here is derived from an EMBL/GenBank/DDBJ whole genome shotgun (WGS) entry which is preliminary data.</text>
</comment>
<feature type="region of interest" description="Disordered" evidence="1">
    <location>
        <begin position="110"/>
        <end position="164"/>
    </location>
</feature>
<reference evidence="3" key="1">
    <citation type="journal article" date="2023" name="Mol. Phylogenet. Evol.">
        <title>Genome-scale phylogeny and comparative genomics of the fungal order Sordariales.</title>
        <authorList>
            <person name="Hensen N."/>
            <person name="Bonometti L."/>
            <person name="Westerberg I."/>
            <person name="Brannstrom I.O."/>
            <person name="Guillou S."/>
            <person name="Cros-Aarteil S."/>
            <person name="Calhoun S."/>
            <person name="Haridas S."/>
            <person name="Kuo A."/>
            <person name="Mondo S."/>
            <person name="Pangilinan J."/>
            <person name="Riley R."/>
            <person name="LaButti K."/>
            <person name="Andreopoulos B."/>
            <person name="Lipzen A."/>
            <person name="Chen C."/>
            <person name="Yan M."/>
            <person name="Daum C."/>
            <person name="Ng V."/>
            <person name="Clum A."/>
            <person name="Steindorff A."/>
            <person name="Ohm R.A."/>
            <person name="Martin F."/>
            <person name="Silar P."/>
            <person name="Natvig D.O."/>
            <person name="Lalanne C."/>
            <person name="Gautier V."/>
            <person name="Ament-Velasquez S.L."/>
            <person name="Kruys A."/>
            <person name="Hutchinson M.I."/>
            <person name="Powell A.J."/>
            <person name="Barry K."/>
            <person name="Miller A.N."/>
            <person name="Grigoriev I.V."/>
            <person name="Debuchy R."/>
            <person name="Gladieux P."/>
            <person name="Hiltunen Thoren M."/>
            <person name="Johannesson H."/>
        </authorList>
    </citation>
    <scope>NUCLEOTIDE SEQUENCE [LARGE SCALE GENOMIC DNA]</scope>
    <source>
        <strain evidence="3">CBS 340.73</strain>
    </source>
</reference>
<evidence type="ECO:0000313" key="2">
    <source>
        <dbReference type="EMBL" id="KAK3935774.1"/>
    </source>
</evidence>
<gene>
    <name evidence="2" type="ORF">QBC46DRAFT_412708</name>
</gene>
<dbReference type="EMBL" id="MU853908">
    <property type="protein sequence ID" value="KAK3935774.1"/>
    <property type="molecule type" value="Genomic_DNA"/>
</dbReference>
<evidence type="ECO:0000256" key="1">
    <source>
        <dbReference type="SAM" id="MobiDB-lite"/>
    </source>
</evidence>
<feature type="compositionally biased region" description="Polar residues" evidence="1">
    <location>
        <begin position="69"/>
        <end position="80"/>
    </location>
</feature>
<name>A0AAN6MZU9_9PEZI</name>
<proteinExistence type="predicted"/>
<sequence length="211" mass="22407">MRQRLAMLQLANRDSLRFAYATALCKLDDAANRSNNSPRHTHTTVRSRPDDVAKSNGSSNSPIRPDVFTKSNGSSDSPIRIGSSLNVVAKSNGSSDSPIRTGFSLDVVTKSNGSSDSPVRTGSSLDVVAKSNGSSDSPIRTGSRPDDVANAEHPRQSTTGLQPGHTLIRTRVACTSSGANVDSLRDMRAVPSKPEDGGSLNTYKVARELLR</sequence>